<evidence type="ECO:0000313" key="1">
    <source>
        <dbReference type="EMBL" id="GMT15736.1"/>
    </source>
</evidence>
<gene>
    <name evidence="1" type="ORF">PFISCL1PPCAC_7033</name>
</gene>
<feature type="non-terminal residue" evidence="1">
    <location>
        <position position="1"/>
    </location>
</feature>
<keyword evidence="2" id="KW-1185">Reference proteome</keyword>
<organism evidence="1 2">
    <name type="scientific">Pristionchus fissidentatus</name>
    <dbReference type="NCBI Taxonomy" id="1538716"/>
    <lineage>
        <taxon>Eukaryota</taxon>
        <taxon>Metazoa</taxon>
        <taxon>Ecdysozoa</taxon>
        <taxon>Nematoda</taxon>
        <taxon>Chromadorea</taxon>
        <taxon>Rhabditida</taxon>
        <taxon>Rhabditina</taxon>
        <taxon>Diplogasteromorpha</taxon>
        <taxon>Diplogasteroidea</taxon>
        <taxon>Neodiplogasteridae</taxon>
        <taxon>Pristionchus</taxon>
    </lineage>
</organism>
<feature type="non-terminal residue" evidence="1">
    <location>
        <position position="92"/>
    </location>
</feature>
<comment type="caution">
    <text evidence="1">The sequence shown here is derived from an EMBL/GenBank/DDBJ whole genome shotgun (WGS) entry which is preliminary data.</text>
</comment>
<sequence>LFSSLLGVCLAAPFGYIDEPSSPSTDVTSPGSEYLQKLKEIEPKFRQRLLSEVPEEGVNEYFELGFFYSPYNKAKYDSMVQWAKKWNSSSYV</sequence>
<proteinExistence type="predicted"/>
<dbReference type="Proteomes" id="UP001432322">
    <property type="component" value="Unassembled WGS sequence"/>
</dbReference>
<protein>
    <submittedName>
        <fullName evidence="1">Uncharacterized protein</fullName>
    </submittedName>
</protein>
<dbReference type="EMBL" id="BTSY01000002">
    <property type="protein sequence ID" value="GMT15736.1"/>
    <property type="molecule type" value="Genomic_DNA"/>
</dbReference>
<reference evidence="1" key="1">
    <citation type="submission" date="2023-10" db="EMBL/GenBank/DDBJ databases">
        <title>Genome assembly of Pristionchus species.</title>
        <authorList>
            <person name="Yoshida K."/>
            <person name="Sommer R.J."/>
        </authorList>
    </citation>
    <scope>NUCLEOTIDE SEQUENCE</scope>
    <source>
        <strain evidence="1">RS5133</strain>
    </source>
</reference>
<evidence type="ECO:0000313" key="2">
    <source>
        <dbReference type="Proteomes" id="UP001432322"/>
    </source>
</evidence>
<accession>A0AAV5V7V9</accession>
<name>A0AAV5V7V9_9BILA</name>
<dbReference type="AlphaFoldDB" id="A0AAV5V7V9"/>